<evidence type="ECO:0000313" key="2">
    <source>
        <dbReference type="Proteomes" id="UP000179797"/>
    </source>
</evidence>
<dbReference type="EMBL" id="JRYR02000001">
    <property type="protein sequence ID" value="OHX65976.1"/>
    <property type="molecule type" value="Genomic_DNA"/>
</dbReference>
<evidence type="ECO:0000313" key="1">
    <source>
        <dbReference type="EMBL" id="OHX65976.1"/>
    </source>
</evidence>
<reference evidence="1 2" key="1">
    <citation type="journal article" date="2012" name="Int. J. Syst. Evol. Microbiol.">
        <title>Flammeovirga pacifica sp. nov., isolated from deep-sea sediment.</title>
        <authorList>
            <person name="Xu H."/>
            <person name="Fu Y."/>
            <person name="Yang N."/>
            <person name="Ding Z."/>
            <person name="Lai Q."/>
            <person name="Zeng R."/>
        </authorList>
    </citation>
    <scope>NUCLEOTIDE SEQUENCE [LARGE SCALE GENOMIC DNA]</scope>
    <source>
        <strain evidence="2">DSM 24597 / LMG 26175 / WPAGA1</strain>
    </source>
</reference>
<dbReference type="Proteomes" id="UP000179797">
    <property type="component" value="Unassembled WGS sequence"/>
</dbReference>
<dbReference type="InterPro" id="IPR007263">
    <property type="entry name" value="DCC1-like"/>
</dbReference>
<name>A0A1S1YY91_FLAPC</name>
<sequence>MESKVILFDGICNLCDKSVQFIIKKEKGDIFQFASLQSEEGKVLLKKYHLDPNYTDSIVLITESKAFLKSEAALEIAKDLKSPYQLLRFGTIFPISFTDFIYDLIAKYRYTWFGKKEESCVLIHQQKKFKGTS</sequence>
<dbReference type="AlphaFoldDB" id="A0A1S1YY91"/>
<keyword evidence="2" id="KW-1185">Reference proteome</keyword>
<dbReference type="Pfam" id="PF04134">
    <property type="entry name" value="DCC1-like"/>
    <property type="match status" value="1"/>
</dbReference>
<dbReference type="STRING" id="915059.NH26_06235"/>
<gene>
    <name evidence="1" type="ORF">NH26_06235</name>
</gene>
<protein>
    <recommendedName>
        <fullName evidence="3">Thiol-disulfide oxidoreductase</fullName>
    </recommendedName>
</protein>
<accession>A0A1S1YY91</accession>
<dbReference type="InterPro" id="IPR052927">
    <property type="entry name" value="DCC_oxidoreductase"/>
</dbReference>
<dbReference type="RefSeq" id="WP_044218914.1">
    <property type="nucleotide sequence ID" value="NZ_JRYR02000001.1"/>
</dbReference>
<dbReference type="PANTHER" id="PTHR33639:SF2">
    <property type="entry name" value="DUF393 DOMAIN-CONTAINING PROTEIN"/>
    <property type="match status" value="1"/>
</dbReference>
<evidence type="ECO:0008006" key="3">
    <source>
        <dbReference type="Google" id="ProtNLM"/>
    </source>
</evidence>
<proteinExistence type="predicted"/>
<dbReference type="GO" id="GO:0015035">
    <property type="term" value="F:protein-disulfide reductase activity"/>
    <property type="evidence" value="ECO:0007669"/>
    <property type="project" value="InterPro"/>
</dbReference>
<organism evidence="1 2">
    <name type="scientific">Flammeovirga pacifica</name>
    <dbReference type="NCBI Taxonomy" id="915059"/>
    <lineage>
        <taxon>Bacteria</taxon>
        <taxon>Pseudomonadati</taxon>
        <taxon>Bacteroidota</taxon>
        <taxon>Cytophagia</taxon>
        <taxon>Cytophagales</taxon>
        <taxon>Flammeovirgaceae</taxon>
        <taxon>Flammeovirga</taxon>
    </lineage>
</organism>
<dbReference type="PANTHER" id="PTHR33639">
    <property type="entry name" value="THIOL-DISULFIDE OXIDOREDUCTASE DCC"/>
    <property type="match status" value="1"/>
</dbReference>
<dbReference type="OrthoDB" id="9785438at2"/>
<comment type="caution">
    <text evidence="1">The sequence shown here is derived from an EMBL/GenBank/DDBJ whole genome shotgun (WGS) entry which is preliminary data.</text>
</comment>